<evidence type="ECO:0000256" key="6">
    <source>
        <dbReference type="ARBA" id="ARBA00023277"/>
    </source>
</evidence>
<evidence type="ECO:0000256" key="2">
    <source>
        <dbReference type="ARBA" id="ARBA00005684"/>
    </source>
</evidence>
<comment type="catalytic activity">
    <reaction evidence="1">
        <text>Transfers a segment of a (1-&gt;4)-alpha-D-glucan to a new position in an acceptor, which may be glucose or a (1-&gt;4)-alpha-D-glucan.</text>
        <dbReference type="EC" id="2.4.1.25"/>
    </reaction>
</comment>
<dbReference type="NCBIfam" id="NF011080">
    <property type="entry name" value="PRK14508.1-3"/>
    <property type="match status" value="1"/>
</dbReference>
<organism evidence="9">
    <name type="scientific">hydrothermal vent metagenome</name>
    <dbReference type="NCBI Taxonomy" id="652676"/>
    <lineage>
        <taxon>unclassified sequences</taxon>
        <taxon>metagenomes</taxon>
        <taxon>ecological metagenomes</taxon>
    </lineage>
</organism>
<evidence type="ECO:0000313" key="9">
    <source>
        <dbReference type="EMBL" id="SFV60801.1"/>
    </source>
</evidence>
<evidence type="ECO:0000256" key="7">
    <source>
        <dbReference type="ARBA" id="ARBA00031423"/>
    </source>
</evidence>
<keyword evidence="4 9" id="KW-0328">Glycosyltransferase</keyword>
<name>A0A1W1C4Z8_9ZZZZ</name>
<comment type="similarity">
    <text evidence="2">Belongs to the disproportionating enzyme family.</text>
</comment>
<dbReference type="PANTHER" id="PTHR32438">
    <property type="entry name" value="4-ALPHA-GLUCANOTRANSFERASE DPE1, CHLOROPLASTIC/AMYLOPLASTIC"/>
    <property type="match status" value="1"/>
</dbReference>
<sequence>MSRKSGILLHPTSLPSPYGVGDFGDEAYRFVDFLVDSGQKIWQMLPLGATGYGNSPYQTHSAFAGNHILISPDRLIDDGLLNESDIEPLEFEEHRVDYDRVIPYKYDILRVAYKNFLNDIGHPHHSGFEKFKRDEAHWLDEFVLFFAIKHLHDDQPWHRWQKPIRDRDPKALQEYRDRLSSELEFYSFIQFIFYHQFEQLHRYATQRGVELIGDIPIFVAHDSSDVWSHPEWFLLDSSGEPTVVAGVPPDYFSKSGQRWGNPLYDWESMSRDGYSFWVDRFAHTLKNFDTIRIDHFRGFASYWEIPAEDETAIGGRWVDGVGIELFRAISSKLGDNISIIAEDLGIVGDDVVELLKLTGFPNMAVLQFGFESMDSSDPSSFLPHNLKENQVVYTGTHDNSTILGWWHKQPKEVQEFTKTYINTDAKVIHRDMIRIALGSVSQRAIFPMQDLLALGAEADMNHPGTTSGNWEWRMKSNDMSQNLAKDLAFLCRIYGR</sequence>
<protein>
    <recommendedName>
        <fullName evidence="3">4-alpha-glucanotransferase</fullName>
        <ecNumber evidence="3">2.4.1.25</ecNumber>
    </recommendedName>
    <alternativeName>
        <fullName evidence="7">Amylomaltase</fullName>
    </alternativeName>
    <alternativeName>
        <fullName evidence="8">Disproportionating enzyme</fullName>
    </alternativeName>
</protein>
<dbReference type="InterPro" id="IPR003385">
    <property type="entry name" value="Glyco_hydro_77"/>
</dbReference>
<gene>
    <name evidence="9" type="ORF">MNB_SV-6-1894</name>
</gene>
<dbReference type="EC" id="2.4.1.25" evidence="3"/>
<dbReference type="EMBL" id="FPHC01000061">
    <property type="protein sequence ID" value="SFV60801.1"/>
    <property type="molecule type" value="Genomic_DNA"/>
</dbReference>
<dbReference type="SUPFAM" id="SSF51445">
    <property type="entry name" value="(Trans)glycosidases"/>
    <property type="match status" value="1"/>
</dbReference>
<evidence type="ECO:0000256" key="5">
    <source>
        <dbReference type="ARBA" id="ARBA00022679"/>
    </source>
</evidence>
<dbReference type="PANTHER" id="PTHR32438:SF5">
    <property type="entry name" value="4-ALPHA-GLUCANOTRANSFERASE DPE1, CHLOROPLASTIC_AMYLOPLASTIC"/>
    <property type="match status" value="1"/>
</dbReference>
<accession>A0A1W1C4Z8</accession>
<reference evidence="9" key="1">
    <citation type="submission" date="2016-10" db="EMBL/GenBank/DDBJ databases">
        <authorList>
            <person name="de Groot N.N."/>
        </authorList>
    </citation>
    <scope>NUCLEOTIDE SEQUENCE</scope>
</reference>
<evidence type="ECO:0000256" key="3">
    <source>
        <dbReference type="ARBA" id="ARBA00012560"/>
    </source>
</evidence>
<dbReference type="AlphaFoldDB" id="A0A1W1C4Z8"/>
<dbReference type="GO" id="GO:0005975">
    <property type="term" value="P:carbohydrate metabolic process"/>
    <property type="evidence" value="ECO:0007669"/>
    <property type="project" value="InterPro"/>
</dbReference>
<dbReference type="NCBIfam" id="TIGR00217">
    <property type="entry name" value="malQ"/>
    <property type="match status" value="1"/>
</dbReference>
<evidence type="ECO:0000256" key="1">
    <source>
        <dbReference type="ARBA" id="ARBA00000439"/>
    </source>
</evidence>
<evidence type="ECO:0000256" key="4">
    <source>
        <dbReference type="ARBA" id="ARBA00022676"/>
    </source>
</evidence>
<evidence type="ECO:0000256" key="8">
    <source>
        <dbReference type="ARBA" id="ARBA00031501"/>
    </source>
</evidence>
<dbReference type="Pfam" id="PF02446">
    <property type="entry name" value="Glyco_hydro_77"/>
    <property type="match status" value="1"/>
</dbReference>
<dbReference type="GO" id="GO:0004134">
    <property type="term" value="F:4-alpha-glucanotransferase activity"/>
    <property type="evidence" value="ECO:0007669"/>
    <property type="project" value="UniProtKB-EC"/>
</dbReference>
<keyword evidence="6" id="KW-0119">Carbohydrate metabolism</keyword>
<dbReference type="InterPro" id="IPR017853">
    <property type="entry name" value="GH"/>
</dbReference>
<dbReference type="Gene3D" id="3.20.20.80">
    <property type="entry name" value="Glycosidases"/>
    <property type="match status" value="1"/>
</dbReference>
<proteinExistence type="inferred from homology"/>
<keyword evidence="5 9" id="KW-0808">Transferase</keyword>